<reference evidence="2" key="2">
    <citation type="submission" date="2019-10" db="EMBL/GenBank/DDBJ databases">
        <authorList>
            <consortium name="NCBI Pathogen Detection Project"/>
        </authorList>
    </citation>
    <scope>NUCLEOTIDE SEQUENCE</scope>
    <source>
        <strain evidence="2">Salmonella enterica</strain>
    </source>
</reference>
<reference evidence="2" key="1">
    <citation type="journal article" date="2018" name="Genome Biol.">
        <title>SKESA: strategic k-mer extension for scrupulous assemblies.</title>
        <authorList>
            <person name="Souvorov A."/>
            <person name="Agarwala R."/>
            <person name="Lipman D.J."/>
        </authorList>
    </citation>
    <scope>NUCLEOTIDE SEQUENCE</scope>
    <source>
        <strain evidence="2">Salmonella enterica</strain>
    </source>
</reference>
<protein>
    <recommendedName>
        <fullName evidence="3">Lipoprotein</fullName>
    </recommendedName>
</protein>
<proteinExistence type="predicted"/>
<dbReference type="PROSITE" id="PS51257">
    <property type="entry name" value="PROKAR_LIPOPROTEIN"/>
    <property type="match status" value="1"/>
</dbReference>
<comment type="caution">
    <text evidence="2">The sequence shown here is derived from an EMBL/GenBank/DDBJ whole genome shotgun (WGS) entry which is preliminary data.</text>
</comment>
<gene>
    <name evidence="2" type="ORF">GB201_11990</name>
</gene>
<evidence type="ECO:0000313" key="2">
    <source>
        <dbReference type="EMBL" id="HAB2181007.1"/>
    </source>
</evidence>
<evidence type="ECO:0000256" key="1">
    <source>
        <dbReference type="SAM" id="SignalP"/>
    </source>
</evidence>
<dbReference type="AlphaFoldDB" id="A0A6X8RQA8"/>
<feature type="chain" id="PRO_5027564454" description="Lipoprotein" evidence="1">
    <location>
        <begin position="21"/>
        <end position="159"/>
    </location>
</feature>
<sequence>MMKKLLIAGLAIMLVGCASTKNVDVVATEKAQGERIIAINSSRAPWVYEIEKRLKQKGFTVLRSASQQVTIEKQTNSTTGIYNEATTRYVLNLNGFAPNNTMTRCYGGGYDFEYIDAELIDVKNNQTMFHYSNSGFSENCPPMSGTIFTDITNLVANAW</sequence>
<dbReference type="EMBL" id="DAAFZQ010000006">
    <property type="protein sequence ID" value="HAB2181007.1"/>
    <property type="molecule type" value="Genomic_DNA"/>
</dbReference>
<name>A0A6X8RQA8_SALET</name>
<feature type="signal peptide" evidence="1">
    <location>
        <begin position="1"/>
        <end position="20"/>
    </location>
</feature>
<accession>A0A6X8RQA8</accession>
<keyword evidence="1" id="KW-0732">Signal</keyword>
<organism evidence="2">
    <name type="scientific">Salmonella enterica subsp. enterica serovar Give</name>
    <dbReference type="NCBI Taxonomy" id="46626"/>
    <lineage>
        <taxon>Bacteria</taxon>
        <taxon>Pseudomonadati</taxon>
        <taxon>Pseudomonadota</taxon>
        <taxon>Gammaproteobacteria</taxon>
        <taxon>Enterobacterales</taxon>
        <taxon>Enterobacteriaceae</taxon>
        <taxon>Salmonella</taxon>
    </lineage>
</organism>
<evidence type="ECO:0008006" key="3">
    <source>
        <dbReference type="Google" id="ProtNLM"/>
    </source>
</evidence>